<dbReference type="Proteomes" id="UP000269844">
    <property type="component" value="Segment"/>
</dbReference>
<organismHost>
    <name type="scientific">Myodes glareolus</name>
    <name type="common">Bank vole</name>
    <name type="synonym">Clethrionomys glareolus</name>
    <dbReference type="NCBI Taxonomy" id="447135"/>
</organismHost>
<organismHost>
    <name type="scientific">Bos taurus</name>
    <name type="common">Bovine</name>
    <dbReference type="NCBI Taxonomy" id="9913"/>
</organismHost>
<proteinExistence type="predicted"/>
<gene>
    <name evidence="1" type="primary">gCPXV0133</name>
</gene>
<reference evidence="1" key="1">
    <citation type="journal article" date="2015" name="J. Virol.">
        <title>Out of the reservoir: Phenotypic and genotypic characterization of a novel cowpox virus isolated from a common vole.</title>
        <authorList>
            <person name="Hoffmann D."/>
            <person name="Franke A."/>
            <person name="Jenckel M."/>
            <person name="Tamosiunaite A."/>
            <person name="Schluckebier J."/>
            <person name="Granzow H."/>
            <person name="Hoffmann B."/>
            <person name="Fischer S."/>
            <person name="Ulrich R.G."/>
            <person name="Hoper D."/>
            <person name="Goller K."/>
            <person name="Osterrieder N."/>
            <person name="Beer M."/>
        </authorList>
    </citation>
    <scope>NUCLEOTIDE SEQUENCE [LARGE SCALE GENOMIC DNA]</scope>
    <source>
        <strain evidence="1">FM2292</strain>
    </source>
</reference>
<protein>
    <submittedName>
        <fullName evidence="1">Uncharacterized protein</fullName>
    </submittedName>
</protein>
<reference evidence="1" key="2">
    <citation type="submission" date="2015-05" db="EMBL/GenBank/DDBJ databases">
        <title>Utilizing next-generation sequencing to resolve the backbone and inform taxonomy of the Core Goodeniaceae.</title>
        <authorList>
            <person name="Michener P.S."/>
            <person name="Gardner A.G."/>
            <person name="Jabaily R.S."/>
            <person name="Sessa E."/>
        </authorList>
    </citation>
    <scope>NUCLEOTIDE SEQUENCE</scope>
    <source>
        <strain evidence="1">FM2292</strain>
    </source>
</reference>
<dbReference type="EMBL" id="LN864566">
    <property type="protein sequence ID" value="CRL86899.1"/>
    <property type="molecule type" value="Genomic_DNA"/>
</dbReference>
<evidence type="ECO:0000313" key="2">
    <source>
        <dbReference type="EMBL" id="SNB49310.1"/>
    </source>
</evidence>
<organismHost>
    <name type="scientific">Loxodonta africana</name>
    <name type="common">African elephant</name>
    <dbReference type="NCBI Taxonomy" id="9785"/>
</organismHost>
<organismHost>
    <name type="scientific">Microtus agrestis</name>
    <name type="common">Short-tailed field vole</name>
    <dbReference type="NCBI Taxonomy" id="29092"/>
</organismHost>
<accession>A0A0K2YT94</accession>
<evidence type="ECO:0000313" key="1">
    <source>
        <dbReference type="EMBL" id="CRL86899.1"/>
    </source>
</evidence>
<reference evidence="2" key="3">
    <citation type="submission" date="2017-06" db="EMBL/GenBank/DDBJ databases">
        <authorList>
            <person name="Kim H.J."/>
            <person name="Triplett B.A."/>
        </authorList>
    </citation>
    <scope>NUCLEOTIDE SEQUENCE</scope>
    <source>
        <strain evidence="2">Ger/2007/Vole</strain>
    </source>
</reference>
<organismHost>
    <name type="scientific">Felis catus</name>
    <name type="common">Cat</name>
    <name type="synonym">Felis silvestris catus</name>
    <dbReference type="NCBI Taxonomy" id="9685"/>
</organismHost>
<organismHost>
    <name type="scientific">Homo sapiens</name>
    <name type="common">Human</name>
    <dbReference type="NCBI Taxonomy" id="9606"/>
</organismHost>
<dbReference type="EMBL" id="LT896722">
    <property type="protein sequence ID" value="SNB49310.1"/>
    <property type="molecule type" value="Genomic_DNA"/>
</dbReference>
<name>A0A0K2YT94_COWPX</name>
<sequence length="62" mass="7092">MALSFNQLSLTHFSNLTFLKRLQYILMVSITPLPNRVGSLIIQYFSFTKSNNGRNTSKVNIL</sequence>
<dbReference type="Proteomes" id="UP000154367">
    <property type="component" value="Segment"/>
</dbReference>
<organismHost>
    <name type="scientific">Mus musculus</name>
    <name type="common">Mouse</name>
    <dbReference type="NCBI Taxonomy" id="10090"/>
</organismHost>
<organism evidence="1">
    <name type="scientific">Cowpox virus</name>
    <name type="common">CPV</name>
    <dbReference type="NCBI Taxonomy" id="10243"/>
    <lineage>
        <taxon>Viruses</taxon>
        <taxon>Varidnaviria</taxon>
        <taxon>Bamfordvirae</taxon>
        <taxon>Nucleocytoviricota</taxon>
        <taxon>Pokkesviricetes</taxon>
        <taxon>Chitovirales</taxon>
        <taxon>Poxviridae</taxon>
        <taxon>Chordopoxvirinae</taxon>
        <taxon>Orthopoxvirus</taxon>
        <taxon>Orthopoxvirus cowpox</taxon>
    </lineage>
</organism>
<organismHost>
    <name type="scientific">Apodemus sylvaticus</name>
    <name type="common">European woodmouse</name>
    <dbReference type="NCBI Taxonomy" id="10129"/>
</organismHost>